<dbReference type="STRING" id="494016.SAMN04487965_1649"/>
<proteinExistence type="predicted"/>
<evidence type="ECO:0000256" key="1">
    <source>
        <dbReference type="SAM" id="SignalP"/>
    </source>
</evidence>
<keyword evidence="3" id="KW-1185">Reference proteome</keyword>
<feature type="chain" id="PRO_5013268347" description="YHYH protein" evidence="1">
    <location>
        <begin position="19"/>
        <end position="99"/>
    </location>
</feature>
<gene>
    <name evidence="2" type="ORF">SAMN04487965_1649</name>
</gene>
<dbReference type="AlphaFoldDB" id="A0A1M4ZTS2"/>
<keyword evidence="1" id="KW-0732">Signal</keyword>
<dbReference type="OrthoDB" id="5740316at2"/>
<dbReference type="EMBL" id="FQVA01000001">
    <property type="protein sequence ID" value="SHF21480.1"/>
    <property type="molecule type" value="Genomic_DNA"/>
</dbReference>
<evidence type="ECO:0008006" key="4">
    <source>
        <dbReference type="Google" id="ProtNLM"/>
    </source>
</evidence>
<dbReference type="RefSeq" id="WP_073273511.1">
    <property type="nucleotide sequence ID" value="NZ_FQVA01000001.1"/>
</dbReference>
<accession>A0A1M4ZTS2</accession>
<reference evidence="3" key="1">
    <citation type="submission" date="2016-11" db="EMBL/GenBank/DDBJ databases">
        <authorList>
            <person name="Varghese N."/>
            <person name="Submissions S."/>
        </authorList>
    </citation>
    <scope>NUCLEOTIDE SEQUENCE [LARGE SCALE GENOMIC DNA]</scope>
    <source>
        <strain evidence="3">CGMCC 1.7063</strain>
    </source>
</reference>
<organism evidence="2 3">
    <name type="scientific">Microbulbifer donghaiensis</name>
    <dbReference type="NCBI Taxonomy" id="494016"/>
    <lineage>
        <taxon>Bacteria</taxon>
        <taxon>Pseudomonadati</taxon>
        <taxon>Pseudomonadota</taxon>
        <taxon>Gammaproteobacteria</taxon>
        <taxon>Cellvibrionales</taxon>
        <taxon>Microbulbiferaceae</taxon>
        <taxon>Microbulbifer</taxon>
    </lineage>
</organism>
<feature type="signal peptide" evidence="1">
    <location>
        <begin position="1"/>
        <end position="18"/>
    </location>
</feature>
<name>A0A1M4ZTS2_9GAMM</name>
<evidence type="ECO:0000313" key="3">
    <source>
        <dbReference type="Proteomes" id="UP000184170"/>
    </source>
</evidence>
<dbReference type="Proteomes" id="UP000184170">
    <property type="component" value="Unassembled WGS sequence"/>
</dbReference>
<protein>
    <recommendedName>
        <fullName evidence="4">YHYH protein</fullName>
    </recommendedName>
</protein>
<evidence type="ECO:0000313" key="2">
    <source>
        <dbReference type="EMBL" id="SHF21480.1"/>
    </source>
</evidence>
<sequence>MKLQPRKLLLSCAGCAFAAAAMLTLPACTDTGYYDNSATSYGSAHYRVGSGNYHCHPGGICHDVQHENYDWRGGFRRPIRYHQRSTYRPAPPPPRPRPL</sequence>